<organism evidence="1 2">
    <name type="scientific">Yersinia phage vB_Yru_GN1</name>
    <dbReference type="NCBI Taxonomy" id="3074381"/>
    <lineage>
        <taxon>Viruses</taxon>
        <taxon>Duplodnaviria</taxon>
        <taxon>Heunggongvirae</taxon>
        <taxon>Uroviricota</taxon>
        <taxon>Caudoviricetes</taxon>
        <taxon>Caudoviricetes incertae sedis</taxon>
        <taxon>Sepahanvirus</taxon>
        <taxon>Sepahanvirus vB-Yru-GN1</taxon>
    </lineage>
</organism>
<evidence type="ECO:0000313" key="2">
    <source>
        <dbReference type="Proteomes" id="UP001304813"/>
    </source>
</evidence>
<protein>
    <submittedName>
        <fullName evidence="1">Structural protein</fullName>
    </submittedName>
</protein>
<sequence>MSIVIKIMDDQRDHAADGDVSSRFSMFHVPDGGHFKINPPVTCNNSKLPHSESPDTPCANLPHEDYCSLTISDAKGSPVLSNYKINGNMYVLDNGKTISSFWGTKYTN</sequence>
<proteinExistence type="predicted"/>
<evidence type="ECO:0000313" key="1">
    <source>
        <dbReference type="EMBL" id="BES79889.1"/>
    </source>
</evidence>
<accession>A0AA86IYE5</accession>
<dbReference type="EMBL" id="LC779065">
    <property type="protein sequence ID" value="BES79889.1"/>
    <property type="molecule type" value="Genomic_DNA"/>
</dbReference>
<reference evidence="1 2" key="1">
    <citation type="submission" date="2023-09" db="EMBL/GenBank/DDBJ databases">
        <title>Analysis of phage genome (vB_Yru_GN1) of the bacterium (Yersinia ruckeri).</title>
        <authorList>
            <person name="Ganjoor M.S."/>
            <person name="Bouzari M."/>
            <person name="Soleimani-Delfan A."/>
        </authorList>
    </citation>
    <scope>NUCLEOTIDE SEQUENCE [LARGE SCALE GENOMIC DNA]</scope>
    <source>
        <strain evidence="2">vB_Yru_GN1</strain>
    </source>
</reference>
<dbReference type="Proteomes" id="UP001304813">
    <property type="component" value="Segment"/>
</dbReference>
<name>A0AA86IYE5_9CAUD</name>
<keyword evidence="2" id="KW-1185">Reference proteome</keyword>